<keyword evidence="10" id="KW-1185">Reference proteome</keyword>
<dbReference type="PANTHER" id="PTHR30336">
    <property type="entry name" value="INNER MEMBRANE PROTEIN, PROBABLE PERMEASE"/>
    <property type="match status" value="1"/>
</dbReference>
<protein>
    <submittedName>
        <fullName evidence="9">ElyC/SanA/YdcF family protein</fullName>
    </submittedName>
</protein>
<dbReference type="RefSeq" id="WP_317491536.1">
    <property type="nucleotide sequence ID" value="NZ_CP136051.1"/>
</dbReference>
<name>A0ABZ0IY80_9BACT</name>
<evidence type="ECO:0000256" key="1">
    <source>
        <dbReference type="ARBA" id="ARBA00004377"/>
    </source>
</evidence>
<accession>A0ABZ0IY80</accession>
<keyword evidence="6" id="KW-0472">Membrane</keyword>
<dbReference type="InterPro" id="IPR003848">
    <property type="entry name" value="DUF218"/>
</dbReference>
<evidence type="ECO:0000259" key="8">
    <source>
        <dbReference type="Pfam" id="PF02698"/>
    </source>
</evidence>
<organism evidence="9 10">
    <name type="scientific">Imperialibacter roseus</name>
    <dbReference type="NCBI Taxonomy" id="1324217"/>
    <lineage>
        <taxon>Bacteria</taxon>
        <taxon>Pseudomonadati</taxon>
        <taxon>Bacteroidota</taxon>
        <taxon>Cytophagia</taxon>
        <taxon>Cytophagales</taxon>
        <taxon>Flammeovirgaceae</taxon>
        <taxon>Imperialibacter</taxon>
    </lineage>
</organism>
<evidence type="ECO:0000256" key="2">
    <source>
        <dbReference type="ARBA" id="ARBA00022475"/>
    </source>
</evidence>
<dbReference type="Pfam" id="PF02698">
    <property type="entry name" value="DUF218"/>
    <property type="match status" value="1"/>
</dbReference>
<keyword evidence="3" id="KW-0997">Cell inner membrane</keyword>
<keyword evidence="5" id="KW-1133">Transmembrane helix</keyword>
<evidence type="ECO:0000256" key="4">
    <source>
        <dbReference type="ARBA" id="ARBA00022692"/>
    </source>
</evidence>
<gene>
    <name evidence="9" type="ORF">RT717_09680</name>
</gene>
<reference evidence="9 10" key="1">
    <citation type="journal article" date="2023" name="Microbiol. Resour. Announc.">
        <title>Complete Genome Sequence of Imperialibacter roseus strain P4T.</title>
        <authorList>
            <person name="Tizabi D.R."/>
            <person name="Bachvaroff T."/>
            <person name="Hill R.T."/>
        </authorList>
    </citation>
    <scope>NUCLEOTIDE SEQUENCE [LARGE SCALE GENOMIC DNA]</scope>
    <source>
        <strain evidence="9 10">P4T</strain>
    </source>
</reference>
<evidence type="ECO:0000256" key="5">
    <source>
        <dbReference type="ARBA" id="ARBA00022989"/>
    </source>
</evidence>
<evidence type="ECO:0000313" key="9">
    <source>
        <dbReference type="EMBL" id="WOK08905.1"/>
    </source>
</evidence>
<evidence type="ECO:0000256" key="7">
    <source>
        <dbReference type="ARBA" id="ARBA00037355"/>
    </source>
</evidence>
<evidence type="ECO:0000256" key="6">
    <source>
        <dbReference type="ARBA" id="ARBA00023136"/>
    </source>
</evidence>
<dbReference type="EMBL" id="CP136051">
    <property type="protein sequence ID" value="WOK08905.1"/>
    <property type="molecule type" value="Genomic_DNA"/>
</dbReference>
<proteinExistence type="predicted"/>
<keyword evidence="4" id="KW-0812">Transmembrane</keyword>
<comment type="subcellular location">
    <subcellularLocation>
        <location evidence="1">Cell inner membrane</location>
        <topology evidence="1">Single-pass membrane protein</topology>
    </subcellularLocation>
</comment>
<evidence type="ECO:0000256" key="3">
    <source>
        <dbReference type="ARBA" id="ARBA00022519"/>
    </source>
</evidence>
<feature type="domain" description="DUF218" evidence="8">
    <location>
        <begin position="45"/>
        <end position="186"/>
    </location>
</feature>
<dbReference type="InterPro" id="IPR051599">
    <property type="entry name" value="Cell_Envelope_Assoc"/>
</dbReference>
<comment type="function">
    <text evidence="7">Participates in the barrier function of the cell envelope.</text>
</comment>
<dbReference type="CDD" id="cd06259">
    <property type="entry name" value="YdcF-like"/>
    <property type="match status" value="1"/>
</dbReference>
<keyword evidence="2" id="KW-1003">Cell membrane</keyword>
<dbReference type="Proteomes" id="UP001302349">
    <property type="component" value="Chromosome"/>
</dbReference>
<sequence length="214" mass="24118">MRFLLKMLFMLGALVFAFVIASNVWIMWKTTDDIHFNVEEIPAVDVGVVLGTSKRSVDGGANSFFTTRMEAAAKLYKAGKVKHLILSGDNNTKYYNEPQDMFNALLVLGVPAQDMTMDYAGFRTLDSIVRSKEVFGQNEIVIITQQFHAYRALFISKFYGIKAVTFASDDAAKSGMKSVVSREWLARPKAILDLYVLKQPPKFLGEKEIIEIRK</sequence>
<evidence type="ECO:0000313" key="10">
    <source>
        <dbReference type="Proteomes" id="UP001302349"/>
    </source>
</evidence>
<dbReference type="PANTHER" id="PTHR30336:SF0">
    <property type="entry name" value="PROTEIN SANA"/>
    <property type="match status" value="1"/>
</dbReference>